<dbReference type="Gene3D" id="3.30.710.10">
    <property type="entry name" value="Potassium Channel Kv1.1, Chain A"/>
    <property type="match status" value="1"/>
</dbReference>
<gene>
    <name evidence="2" type="ORF">PEVE_00029140</name>
</gene>
<feature type="domain" description="TLDc" evidence="1">
    <location>
        <begin position="134"/>
        <end position="323"/>
    </location>
</feature>
<reference evidence="2 3" key="1">
    <citation type="submission" date="2022-05" db="EMBL/GenBank/DDBJ databases">
        <authorList>
            <consortium name="Genoscope - CEA"/>
            <person name="William W."/>
        </authorList>
    </citation>
    <scope>NUCLEOTIDE SEQUENCE [LARGE SCALE GENOMIC DNA]</scope>
</reference>
<feature type="non-terminal residue" evidence="2">
    <location>
        <position position="1"/>
    </location>
</feature>
<dbReference type="InterPro" id="IPR006571">
    <property type="entry name" value="TLDc_dom"/>
</dbReference>
<dbReference type="InterPro" id="IPR000210">
    <property type="entry name" value="BTB/POZ_dom"/>
</dbReference>
<dbReference type="PANTHER" id="PTHR11145:SF8">
    <property type="entry name" value="RE57120P"/>
    <property type="match status" value="1"/>
</dbReference>
<comment type="caution">
    <text evidence="2">The sequence shown here is derived from an EMBL/GenBank/DDBJ whole genome shotgun (WGS) entry which is preliminary data.</text>
</comment>
<dbReference type="Proteomes" id="UP001159427">
    <property type="component" value="Unassembled WGS sequence"/>
</dbReference>
<proteinExistence type="predicted"/>
<evidence type="ECO:0000313" key="2">
    <source>
        <dbReference type="EMBL" id="CAH3194971.1"/>
    </source>
</evidence>
<evidence type="ECO:0000313" key="3">
    <source>
        <dbReference type="Proteomes" id="UP001159427"/>
    </source>
</evidence>
<dbReference type="InterPro" id="IPR003131">
    <property type="entry name" value="T1-type_BTB"/>
</dbReference>
<sequence>STNYPQPGTFESMMSQNQGYILGGRIPSIVKLNVGGIHFTTSLQTLARDPNSMLATMFSGRHEVETTEDGSVFIDRDGTYFRFILNYLRNGELILPEGATFLEELEVEAMFYQVQGLLDELKVVRALKVFQKSVILTDRRDFRNVLIRWIPMEFTLAGEWCLLFRASRDGFTPSAFHSRCDNQGPTVTVVKSDGNIFGGFTESAWAGKTDNTAFDRYTWSTGITRSYLPCCRAFLFSLVNPSGLGPTKMPLINGREQFAIISYYDCGPVFGQGQDLCVLRQNAHRRGGSTLGGTYQCPPGQQKEFFTGSSDFTITDVKVFGLHR</sequence>
<evidence type="ECO:0000259" key="1">
    <source>
        <dbReference type="PROSITE" id="PS51886"/>
    </source>
</evidence>
<dbReference type="Pfam" id="PF02214">
    <property type="entry name" value="BTB_2"/>
    <property type="match status" value="1"/>
</dbReference>
<dbReference type="SMART" id="SM00584">
    <property type="entry name" value="TLDc"/>
    <property type="match status" value="1"/>
</dbReference>
<organism evidence="2 3">
    <name type="scientific">Porites evermanni</name>
    <dbReference type="NCBI Taxonomy" id="104178"/>
    <lineage>
        <taxon>Eukaryota</taxon>
        <taxon>Metazoa</taxon>
        <taxon>Cnidaria</taxon>
        <taxon>Anthozoa</taxon>
        <taxon>Hexacorallia</taxon>
        <taxon>Scleractinia</taxon>
        <taxon>Fungiina</taxon>
        <taxon>Poritidae</taxon>
        <taxon>Porites</taxon>
    </lineage>
</organism>
<accession>A0ABN8SV09</accession>
<dbReference type="InterPro" id="IPR045068">
    <property type="entry name" value="BACURD1-3"/>
</dbReference>
<dbReference type="EMBL" id="CALNXI010004054">
    <property type="protein sequence ID" value="CAH3194971.1"/>
    <property type="molecule type" value="Genomic_DNA"/>
</dbReference>
<dbReference type="Pfam" id="PF07534">
    <property type="entry name" value="TLD"/>
    <property type="match status" value="1"/>
</dbReference>
<name>A0ABN8SV09_9CNID</name>
<protein>
    <recommendedName>
        <fullName evidence="1">TLDc domain-containing protein</fullName>
    </recommendedName>
</protein>
<dbReference type="SMART" id="SM00225">
    <property type="entry name" value="BTB"/>
    <property type="match status" value="1"/>
</dbReference>
<dbReference type="PROSITE" id="PS51886">
    <property type="entry name" value="TLDC"/>
    <property type="match status" value="1"/>
</dbReference>
<dbReference type="InterPro" id="IPR011333">
    <property type="entry name" value="SKP1/BTB/POZ_sf"/>
</dbReference>
<keyword evidence="3" id="KW-1185">Reference proteome</keyword>
<dbReference type="PANTHER" id="PTHR11145">
    <property type="entry name" value="BTB/POZ DOMAIN-CONTAINING ADAPTER FOR CUL3-MEDIATED RHOA DEGRADATION PROTEIN FAMILY MEMBER"/>
    <property type="match status" value="1"/>
</dbReference>
<dbReference type="SUPFAM" id="SSF54695">
    <property type="entry name" value="POZ domain"/>
    <property type="match status" value="1"/>
</dbReference>